<keyword evidence="2" id="KW-1185">Reference proteome</keyword>
<name>A0ABU2MER3_9ACTN</name>
<organism evidence="1 2">
    <name type="scientific">Nocardiopsis lambiniae</name>
    <dbReference type="NCBI Taxonomy" id="3075539"/>
    <lineage>
        <taxon>Bacteria</taxon>
        <taxon>Bacillati</taxon>
        <taxon>Actinomycetota</taxon>
        <taxon>Actinomycetes</taxon>
        <taxon>Streptosporangiales</taxon>
        <taxon>Nocardiopsidaceae</taxon>
        <taxon>Nocardiopsis</taxon>
    </lineage>
</organism>
<sequence length="116" mass="13022">MTYDRLTVNPEEMARAGEALREPGQMIRKAFTRLVSERGELRRVWGSGDEISDSLNKNLTPRVDMLDQFGEALVVAFDRTADEVMRSARNYQVSDEEAFDISNTLDLPTGPGGGRR</sequence>
<dbReference type="EMBL" id="JAVREP010000019">
    <property type="protein sequence ID" value="MDT0331188.1"/>
    <property type="molecule type" value="Genomic_DNA"/>
</dbReference>
<dbReference type="RefSeq" id="WP_311513741.1">
    <property type="nucleotide sequence ID" value="NZ_JAVREP010000019.1"/>
</dbReference>
<evidence type="ECO:0008006" key="3">
    <source>
        <dbReference type="Google" id="ProtNLM"/>
    </source>
</evidence>
<evidence type="ECO:0000313" key="1">
    <source>
        <dbReference type="EMBL" id="MDT0331188.1"/>
    </source>
</evidence>
<gene>
    <name evidence="1" type="ORF">RM479_22470</name>
</gene>
<comment type="caution">
    <text evidence="1">The sequence shown here is derived from an EMBL/GenBank/DDBJ whole genome shotgun (WGS) entry which is preliminary data.</text>
</comment>
<proteinExistence type="predicted"/>
<dbReference type="Gene3D" id="1.10.287.1060">
    <property type="entry name" value="ESAT-6-like"/>
    <property type="match status" value="1"/>
</dbReference>
<dbReference type="Proteomes" id="UP001183390">
    <property type="component" value="Unassembled WGS sequence"/>
</dbReference>
<accession>A0ABU2MER3</accession>
<evidence type="ECO:0000313" key="2">
    <source>
        <dbReference type="Proteomes" id="UP001183390"/>
    </source>
</evidence>
<protein>
    <recommendedName>
        <fullName evidence="3">PE domain-containing protein</fullName>
    </recommendedName>
</protein>
<reference evidence="2" key="1">
    <citation type="submission" date="2023-07" db="EMBL/GenBank/DDBJ databases">
        <title>30 novel species of actinomycetes from the DSMZ collection.</title>
        <authorList>
            <person name="Nouioui I."/>
        </authorList>
    </citation>
    <scope>NUCLEOTIDE SEQUENCE [LARGE SCALE GENOMIC DNA]</scope>
    <source>
        <strain evidence="2">DSM 44743</strain>
    </source>
</reference>